<comment type="catalytic activity">
    <reaction evidence="5 6">
        <text>Release of N-terminal amino acids, preferentially methionine, from peptides and arylamides.</text>
        <dbReference type="EC" id="3.4.11.18"/>
    </reaction>
</comment>
<dbReference type="Gene3D" id="3.90.230.10">
    <property type="entry name" value="Creatinase/methionine aminopeptidase superfamily"/>
    <property type="match status" value="1"/>
</dbReference>
<comment type="function">
    <text evidence="6">Cotranslationally removes the N-terminal methionine from nascent proteins. The N-terminal methionine is often cleaved when the second residue in the primary sequence is small and uncharged (Met-Ala-, Cys, Gly, Pro, Ser, Thr, or Val).</text>
</comment>
<accession>A0A653BUD2</accession>
<keyword evidence="2 5" id="KW-0645">Protease</keyword>
<keyword evidence="1 5" id="KW-0031">Aminopeptidase</keyword>
<dbReference type="PRINTS" id="PR00599">
    <property type="entry name" value="MAPEPTIDASE"/>
</dbReference>
<dbReference type="InterPro" id="IPR002467">
    <property type="entry name" value="Pept_M24A_MAP1"/>
</dbReference>
<sequence>MLVHWGISTMTTSSMYLKVINRTFRNILGQKSKQNFGKYHIVKPGKVTAQMTVPDHIPKPSYYLSGEPTDLVPCEEIKNDVQISKMRDSCRLAAHILNEVEGFIQVGKTTDDIDKLVFRCCIENNAYPSPLNYKQFPKSVCTSVNNVACHGIPDDRPLQDGDIVNVDVTVFYNGYHGDCSRTFMVGNVDAEGSNLVQATEICLHEGVSACKPGEFFRTIGAVIEENAHKLGYRVIPAFLGHGIGHYFHGPPDIFHFRNNYPGRMEAGMTFTVEPVLTQGKETIDILDDNWTAVTVDNSRTAQFEHTVLITDNGVEILTKCDS</sequence>
<feature type="binding site" evidence="5">
    <location>
        <position position="178"/>
    </location>
    <ligand>
        <name>a divalent metal cation</name>
        <dbReference type="ChEBI" id="CHEBI:60240"/>
        <label>2</label>
        <note>catalytic</note>
    </ligand>
</feature>
<dbReference type="InterPro" id="IPR000994">
    <property type="entry name" value="Pept_M24"/>
</dbReference>
<dbReference type="GO" id="GO:0004239">
    <property type="term" value="F:initiator methionyl aminopeptidase activity"/>
    <property type="evidence" value="ECO:0007669"/>
    <property type="project" value="UniProtKB-UniRule"/>
</dbReference>
<evidence type="ECO:0000313" key="9">
    <source>
        <dbReference type="Proteomes" id="UP000410492"/>
    </source>
</evidence>
<evidence type="ECO:0000256" key="2">
    <source>
        <dbReference type="ARBA" id="ARBA00022670"/>
    </source>
</evidence>
<dbReference type="GO" id="GO:0070006">
    <property type="term" value="F:metalloaminopeptidase activity"/>
    <property type="evidence" value="ECO:0007669"/>
    <property type="project" value="UniProtKB-UniRule"/>
</dbReference>
<dbReference type="EMBL" id="CAACVG010004681">
    <property type="protein sequence ID" value="VEN38577.1"/>
    <property type="molecule type" value="Genomic_DNA"/>
</dbReference>
<evidence type="ECO:0000313" key="8">
    <source>
        <dbReference type="EMBL" id="VEN38577.1"/>
    </source>
</evidence>
<dbReference type="Proteomes" id="UP000410492">
    <property type="component" value="Unassembled WGS sequence"/>
</dbReference>
<evidence type="ECO:0000256" key="3">
    <source>
        <dbReference type="ARBA" id="ARBA00022723"/>
    </source>
</evidence>
<feature type="binding site" evidence="5">
    <location>
        <position position="178"/>
    </location>
    <ligand>
        <name>a divalent metal cation</name>
        <dbReference type="ChEBI" id="CHEBI:60240"/>
        <label>1</label>
    </ligand>
</feature>
<evidence type="ECO:0000256" key="5">
    <source>
        <dbReference type="HAMAP-Rule" id="MF_03174"/>
    </source>
</evidence>
<dbReference type="GO" id="GO:0006508">
    <property type="term" value="P:proteolysis"/>
    <property type="evidence" value="ECO:0007669"/>
    <property type="project" value="UniProtKB-KW"/>
</dbReference>
<dbReference type="OrthoDB" id="3209743at2759"/>
<keyword evidence="4 5" id="KW-0378">Hydrolase</keyword>
<comment type="similarity">
    <text evidence="5">Belongs to the peptidase M24A family. Methionine aminopeptidase type 1 subfamily.</text>
</comment>
<feature type="binding site" evidence="5">
    <location>
        <position position="248"/>
    </location>
    <ligand>
        <name>substrate</name>
    </ligand>
</feature>
<evidence type="ECO:0000256" key="4">
    <source>
        <dbReference type="ARBA" id="ARBA00022801"/>
    </source>
</evidence>
<dbReference type="AlphaFoldDB" id="A0A653BUD2"/>
<dbReference type="InterPro" id="IPR001714">
    <property type="entry name" value="Pept_M24_MAP"/>
</dbReference>
<dbReference type="CDD" id="cd01086">
    <property type="entry name" value="MetAP1"/>
    <property type="match status" value="1"/>
</dbReference>
<dbReference type="Pfam" id="PF00557">
    <property type="entry name" value="Peptidase_M24"/>
    <property type="match status" value="1"/>
</dbReference>
<dbReference type="NCBIfam" id="TIGR00500">
    <property type="entry name" value="met_pdase_I"/>
    <property type="match status" value="1"/>
</dbReference>
<dbReference type="GO" id="GO:0046872">
    <property type="term" value="F:metal ion binding"/>
    <property type="evidence" value="ECO:0007669"/>
    <property type="project" value="UniProtKB-UniRule"/>
</dbReference>
<evidence type="ECO:0000259" key="7">
    <source>
        <dbReference type="Pfam" id="PF00557"/>
    </source>
</evidence>
<protein>
    <recommendedName>
        <fullName evidence="6">Methionine aminopeptidase</fullName>
        <ecNumber evidence="6">3.4.11.18</ecNumber>
    </recommendedName>
</protein>
<feature type="binding site" evidence="5">
    <location>
        <position position="304"/>
    </location>
    <ligand>
        <name>a divalent metal cation</name>
        <dbReference type="ChEBI" id="CHEBI:60240"/>
        <label>2</label>
        <note>catalytic</note>
    </ligand>
</feature>
<dbReference type="EC" id="3.4.11.18" evidence="6"/>
<feature type="binding site" evidence="5">
    <location>
        <position position="167"/>
    </location>
    <ligand>
        <name>a divalent metal cation</name>
        <dbReference type="ChEBI" id="CHEBI:60240"/>
        <label>1</label>
    </ligand>
</feature>
<dbReference type="PANTHER" id="PTHR43330:SF8">
    <property type="entry name" value="METHIONINE AMINOPEPTIDASE 1D, MITOCHONDRIAL"/>
    <property type="match status" value="1"/>
</dbReference>
<feature type="domain" description="Peptidase M24" evidence="7">
    <location>
        <begin position="85"/>
        <end position="311"/>
    </location>
</feature>
<proteinExistence type="inferred from homology"/>
<dbReference type="SUPFAM" id="SSF55920">
    <property type="entry name" value="Creatinase/aminopeptidase"/>
    <property type="match status" value="1"/>
</dbReference>
<feature type="binding site" evidence="5">
    <location>
        <position position="273"/>
    </location>
    <ligand>
        <name>a divalent metal cation</name>
        <dbReference type="ChEBI" id="CHEBI:60240"/>
        <label>2</label>
        <note>catalytic</note>
    </ligand>
</feature>
<feature type="binding site" evidence="5">
    <location>
        <position position="304"/>
    </location>
    <ligand>
        <name>a divalent metal cation</name>
        <dbReference type="ChEBI" id="CHEBI:60240"/>
        <label>1</label>
    </ligand>
</feature>
<dbReference type="HAMAP" id="MF_01974">
    <property type="entry name" value="MetAP_1"/>
    <property type="match status" value="1"/>
</dbReference>
<comment type="cofactor">
    <cofactor evidence="5">
        <name>Co(2+)</name>
        <dbReference type="ChEBI" id="CHEBI:48828"/>
    </cofactor>
    <cofactor evidence="5">
        <name>Zn(2+)</name>
        <dbReference type="ChEBI" id="CHEBI:29105"/>
    </cofactor>
    <cofactor evidence="5">
        <name>Mn(2+)</name>
        <dbReference type="ChEBI" id="CHEBI:29035"/>
    </cofactor>
    <cofactor evidence="5">
        <name>Fe(2+)</name>
        <dbReference type="ChEBI" id="CHEBI:29033"/>
    </cofactor>
    <text evidence="5">Binds 2 divalent metal cations per subunit. Has a high-affinity and a low affinity metal-binding site. The true nature of the physiological cofactor is under debate. The enzyme is active with cobalt, zinc, manganese or divalent iron ions. Most likely, methionine aminopeptidases function as mononuclear Fe(2+)-metalloproteases under physiological conditions, and the catalytically relevant metal-binding site has been assigned to the histidine-containing high-affinity site.</text>
</comment>
<gene>
    <name evidence="8" type="ORF">CALMAC_LOCUS3426</name>
</gene>
<feature type="binding site" evidence="5">
    <location>
        <position position="241"/>
    </location>
    <ligand>
        <name>a divalent metal cation</name>
        <dbReference type="ChEBI" id="CHEBI:60240"/>
        <label>2</label>
        <note>catalytic</note>
    </ligand>
</feature>
<dbReference type="PANTHER" id="PTHR43330">
    <property type="entry name" value="METHIONINE AMINOPEPTIDASE"/>
    <property type="match status" value="1"/>
</dbReference>
<name>A0A653BUD2_CALMS</name>
<organism evidence="8 9">
    <name type="scientific">Callosobruchus maculatus</name>
    <name type="common">Southern cowpea weevil</name>
    <name type="synonym">Pulse bruchid</name>
    <dbReference type="NCBI Taxonomy" id="64391"/>
    <lineage>
        <taxon>Eukaryota</taxon>
        <taxon>Metazoa</taxon>
        <taxon>Ecdysozoa</taxon>
        <taxon>Arthropoda</taxon>
        <taxon>Hexapoda</taxon>
        <taxon>Insecta</taxon>
        <taxon>Pterygota</taxon>
        <taxon>Neoptera</taxon>
        <taxon>Endopterygota</taxon>
        <taxon>Coleoptera</taxon>
        <taxon>Polyphaga</taxon>
        <taxon>Cucujiformia</taxon>
        <taxon>Chrysomeloidea</taxon>
        <taxon>Chrysomelidae</taxon>
        <taxon>Bruchinae</taxon>
        <taxon>Bruchini</taxon>
        <taxon>Callosobruchus</taxon>
    </lineage>
</organism>
<dbReference type="PROSITE" id="PS00680">
    <property type="entry name" value="MAP_1"/>
    <property type="match status" value="1"/>
</dbReference>
<feature type="binding site" evidence="5">
    <location>
        <position position="150"/>
    </location>
    <ligand>
        <name>substrate</name>
    </ligand>
</feature>
<reference evidence="8 9" key="1">
    <citation type="submission" date="2019-01" db="EMBL/GenBank/DDBJ databases">
        <authorList>
            <person name="Sayadi A."/>
        </authorList>
    </citation>
    <scope>NUCLEOTIDE SEQUENCE [LARGE SCALE GENOMIC DNA]</scope>
</reference>
<dbReference type="InterPro" id="IPR036005">
    <property type="entry name" value="Creatinase/aminopeptidase-like"/>
</dbReference>
<evidence type="ECO:0000256" key="6">
    <source>
        <dbReference type="RuleBase" id="RU003653"/>
    </source>
</evidence>
<evidence type="ECO:0000256" key="1">
    <source>
        <dbReference type="ARBA" id="ARBA00022438"/>
    </source>
</evidence>
<keyword evidence="3 5" id="KW-0479">Metal-binding</keyword>
<keyword evidence="9" id="KW-1185">Reference proteome</keyword>